<organism evidence="2">
    <name type="scientific">Streptomyces sp. NBC_00093</name>
    <dbReference type="NCBI Taxonomy" id="2975649"/>
    <lineage>
        <taxon>Bacteria</taxon>
        <taxon>Bacillati</taxon>
        <taxon>Actinomycetota</taxon>
        <taxon>Actinomycetes</taxon>
        <taxon>Kitasatosporales</taxon>
        <taxon>Streptomycetaceae</taxon>
        <taxon>Streptomyces</taxon>
    </lineage>
</organism>
<reference evidence="2" key="1">
    <citation type="submission" date="2022-10" db="EMBL/GenBank/DDBJ databases">
        <title>The complete genomes of actinobacterial strains from the NBC collection.</title>
        <authorList>
            <person name="Joergensen T.S."/>
            <person name="Alvarez Arevalo M."/>
            <person name="Sterndorff E.B."/>
            <person name="Faurdal D."/>
            <person name="Vuksanovic O."/>
            <person name="Mourched A.-S."/>
            <person name="Charusanti P."/>
            <person name="Shaw S."/>
            <person name="Blin K."/>
            <person name="Weber T."/>
        </authorList>
    </citation>
    <scope>NUCLEOTIDE SEQUENCE</scope>
    <source>
        <strain evidence="2">NBC_00093</strain>
    </source>
</reference>
<name>A0AAU2A8S1_9ACTN</name>
<dbReference type="EMBL" id="CP108222">
    <property type="protein sequence ID" value="WTT21105.1"/>
    <property type="molecule type" value="Genomic_DNA"/>
</dbReference>
<dbReference type="AlphaFoldDB" id="A0AAU2A8S1"/>
<evidence type="ECO:0000313" key="2">
    <source>
        <dbReference type="EMBL" id="WTT21105.1"/>
    </source>
</evidence>
<accession>A0AAU2A8S1</accession>
<proteinExistence type="predicted"/>
<gene>
    <name evidence="2" type="ORF">OHA22_39040</name>
</gene>
<sequence length="65" mass="6777">MDGQVHVRGLRVGTPRLGQQGTPHADLEPVLGSYQVGDDATVVTPGNDAGEEQVQLTVTPARSTP</sequence>
<evidence type="ECO:0000256" key="1">
    <source>
        <dbReference type="SAM" id="MobiDB-lite"/>
    </source>
</evidence>
<feature type="region of interest" description="Disordered" evidence="1">
    <location>
        <begin position="1"/>
        <end position="25"/>
    </location>
</feature>
<protein>
    <submittedName>
        <fullName evidence="2">Uncharacterized protein</fullName>
    </submittedName>
</protein>